<dbReference type="PANTHER" id="PTHR11141">
    <property type="entry name" value="PROTEIN TRANSPORT PROTEIN SEC23"/>
    <property type="match status" value="1"/>
</dbReference>
<dbReference type="Proteomes" id="UP000236333">
    <property type="component" value="Unassembled WGS sequence"/>
</dbReference>
<dbReference type="InterPro" id="IPR037364">
    <property type="entry name" value="Sec23"/>
</dbReference>
<sequence>MDFAALEDIDGVRLTWNIWPNSKLEATKCVIPFASIYTPNKRLPTMPDVAKDGAPHYRKAKKFYDALATELVAHGHSFDIFACALDQRAVDSLIADDTLVPCILLPSSASYDSGDMLKRPWSL</sequence>
<keyword evidence="1" id="KW-0968">Cytoplasmic vesicle</keyword>
<keyword evidence="4" id="KW-1185">Reference proteome</keyword>
<comment type="similarity">
    <text evidence="1">Belongs to the SEC23/SEC24 family. SEC23 subfamily.</text>
</comment>
<comment type="caution">
    <text evidence="3">The sequence shown here is derived from an EMBL/GenBank/DDBJ whole genome shotgun (WGS) entry which is preliminary data.</text>
</comment>
<dbReference type="EMBL" id="PGGS01000275">
    <property type="protein sequence ID" value="PNH05857.1"/>
    <property type="molecule type" value="Genomic_DNA"/>
</dbReference>
<dbReference type="Gene3D" id="2.60.40.1670">
    <property type="entry name" value="beta-sandwich domain of Sec23/24"/>
    <property type="match status" value="1"/>
</dbReference>
<accession>A0A2J7ZZZ3</accession>
<dbReference type="InterPro" id="IPR036465">
    <property type="entry name" value="vWFA_dom_sf"/>
</dbReference>
<dbReference type="InterPro" id="IPR006896">
    <property type="entry name" value="Sec23/24_trunk_dom"/>
</dbReference>
<dbReference type="GO" id="GO:0005789">
    <property type="term" value="C:endoplasmic reticulum membrane"/>
    <property type="evidence" value="ECO:0007669"/>
    <property type="project" value="UniProtKB-SubCell"/>
</dbReference>
<keyword evidence="1" id="KW-0813">Transport</keyword>
<reference evidence="3 4" key="1">
    <citation type="journal article" date="2017" name="Mol. Biol. Evol.">
        <title>The 4-celled Tetrabaena socialis nuclear genome reveals the essential components for genetic control of cell number at the origin of multicellularity in the volvocine lineage.</title>
        <authorList>
            <person name="Featherston J."/>
            <person name="Arakaki Y."/>
            <person name="Hanschen E.R."/>
            <person name="Ferris P.J."/>
            <person name="Michod R.E."/>
            <person name="Olson B.J.S.C."/>
            <person name="Nozaki H."/>
            <person name="Durand P.M."/>
        </authorList>
    </citation>
    <scope>NUCLEOTIDE SEQUENCE [LARGE SCALE GENOMIC DNA]</scope>
    <source>
        <strain evidence="3 4">NIES-571</strain>
    </source>
</reference>
<dbReference type="OrthoDB" id="10256289at2759"/>
<protein>
    <recommendedName>
        <fullName evidence="1">Protein transport protein SEC23</fullName>
    </recommendedName>
</protein>
<dbReference type="SUPFAM" id="SSF81995">
    <property type="entry name" value="beta-sandwich domain of Sec23/24"/>
    <property type="match status" value="1"/>
</dbReference>
<dbReference type="SUPFAM" id="SSF53300">
    <property type="entry name" value="vWA-like"/>
    <property type="match status" value="1"/>
</dbReference>
<evidence type="ECO:0000259" key="2">
    <source>
        <dbReference type="Pfam" id="PF04811"/>
    </source>
</evidence>
<dbReference type="GO" id="GO:0070971">
    <property type="term" value="C:endoplasmic reticulum exit site"/>
    <property type="evidence" value="ECO:0007669"/>
    <property type="project" value="TreeGrafter"/>
</dbReference>
<keyword evidence="1" id="KW-0256">Endoplasmic reticulum</keyword>
<name>A0A2J7ZZZ3_9CHLO</name>
<dbReference type="GO" id="GO:0030127">
    <property type="term" value="C:COPII vesicle coat"/>
    <property type="evidence" value="ECO:0007669"/>
    <property type="project" value="InterPro"/>
</dbReference>
<keyword evidence="1" id="KW-0963">Cytoplasm</keyword>
<evidence type="ECO:0000256" key="1">
    <source>
        <dbReference type="RuleBase" id="RU365030"/>
    </source>
</evidence>
<proteinExistence type="inferred from homology"/>
<dbReference type="GO" id="GO:0006886">
    <property type="term" value="P:intracellular protein transport"/>
    <property type="evidence" value="ECO:0007669"/>
    <property type="project" value="InterPro"/>
</dbReference>
<evidence type="ECO:0000313" key="3">
    <source>
        <dbReference type="EMBL" id="PNH05857.1"/>
    </source>
</evidence>
<keyword evidence="1" id="KW-0653">Protein transport</keyword>
<comment type="subcellular location">
    <subcellularLocation>
        <location evidence="1">Cytoplasmic vesicle</location>
        <location evidence="1">COPII-coated vesicle membrane</location>
        <topology evidence="1">Peripheral membrane protein</topology>
        <orientation evidence="1">Cytoplasmic side</orientation>
    </subcellularLocation>
    <subcellularLocation>
        <location evidence="1">Endoplasmic reticulum membrane</location>
        <topology evidence="1">Peripheral membrane protein</topology>
        <orientation evidence="1">Cytoplasmic side</orientation>
    </subcellularLocation>
</comment>
<dbReference type="GO" id="GO:0046872">
    <property type="term" value="F:metal ion binding"/>
    <property type="evidence" value="ECO:0007669"/>
    <property type="project" value="UniProtKB-KW"/>
</dbReference>
<dbReference type="Pfam" id="PF04811">
    <property type="entry name" value="Sec23_trunk"/>
    <property type="match status" value="1"/>
</dbReference>
<evidence type="ECO:0000313" key="4">
    <source>
        <dbReference type="Proteomes" id="UP000236333"/>
    </source>
</evidence>
<dbReference type="GO" id="GO:0005096">
    <property type="term" value="F:GTPase activator activity"/>
    <property type="evidence" value="ECO:0007669"/>
    <property type="project" value="TreeGrafter"/>
</dbReference>
<dbReference type="GO" id="GO:0090110">
    <property type="term" value="P:COPII-coated vesicle cargo loading"/>
    <property type="evidence" value="ECO:0007669"/>
    <property type="project" value="TreeGrafter"/>
</dbReference>
<gene>
    <name evidence="3" type="ORF">TSOC_007843</name>
</gene>
<organism evidence="3 4">
    <name type="scientific">Tetrabaena socialis</name>
    <dbReference type="NCBI Taxonomy" id="47790"/>
    <lineage>
        <taxon>Eukaryota</taxon>
        <taxon>Viridiplantae</taxon>
        <taxon>Chlorophyta</taxon>
        <taxon>core chlorophytes</taxon>
        <taxon>Chlorophyceae</taxon>
        <taxon>CS clade</taxon>
        <taxon>Chlamydomonadales</taxon>
        <taxon>Tetrabaenaceae</taxon>
        <taxon>Tetrabaena</taxon>
    </lineage>
</organism>
<keyword evidence="1" id="KW-0862">Zinc</keyword>
<feature type="domain" description="Sec23/Sec24 trunk" evidence="2">
    <location>
        <begin position="45"/>
        <end position="92"/>
    </location>
</feature>
<comment type="function">
    <text evidence="1">Component of the coat protein complex II (COPII) which promotes the formation of transport vesicles from the endoplasmic reticulum (ER). The coat has two main functions, the physical deformation of the endoplasmic reticulum membrane into vesicles and the selection of cargo molecules.</text>
</comment>
<keyword evidence="1" id="KW-0931">ER-Golgi transport</keyword>
<keyword evidence="1" id="KW-0472">Membrane</keyword>
<keyword evidence="1" id="KW-0479">Metal-binding</keyword>
<dbReference type="AlphaFoldDB" id="A0A2J7ZZZ3"/>
<dbReference type="PANTHER" id="PTHR11141:SF0">
    <property type="entry name" value="PROTEIN TRANSPORT PROTEIN SEC23"/>
    <property type="match status" value="1"/>
</dbReference>